<evidence type="ECO:0000313" key="2">
    <source>
        <dbReference type="Proteomes" id="UP001143856"/>
    </source>
</evidence>
<dbReference type="EMBL" id="JAPDGR010000444">
    <property type="protein sequence ID" value="KAJ2990189.1"/>
    <property type="molecule type" value="Genomic_DNA"/>
</dbReference>
<keyword evidence="2" id="KW-1185">Reference proteome</keyword>
<reference evidence="1" key="1">
    <citation type="submission" date="2022-10" db="EMBL/GenBank/DDBJ databases">
        <title>Genome Sequence of Xylaria curta.</title>
        <authorList>
            <person name="Buettner E."/>
        </authorList>
    </citation>
    <scope>NUCLEOTIDE SEQUENCE</scope>
    <source>
        <strain evidence="1">Babe10</strain>
    </source>
</reference>
<organism evidence="1 2">
    <name type="scientific">Xylaria curta</name>
    <dbReference type="NCBI Taxonomy" id="42375"/>
    <lineage>
        <taxon>Eukaryota</taxon>
        <taxon>Fungi</taxon>
        <taxon>Dikarya</taxon>
        <taxon>Ascomycota</taxon>
        <taxon>Pezizomycotina</taxon>
        <taxon>Sordariomycetes</taxon>
        <taxon>Xylariomycetidae</taxon>
        <taxon>Xylariales</taxon>
        <taxon>Xylariaceae</taxon>
        <taxon>Xylaria</taxon>
    </lineage>
</organism>
<dbReference type="Proteomes" id="UP001143856">
    <property type="component" value="Unassembled WGS sequence"/>
</dbReference>
<name>A0ACC1PDV0_9PEZI</name>
<protein>
    <submittedName>
        <fullName evidence="1">Uncharacterized protein</fullName>
    </submittedName>
</protein>
<sequence length="487" mass="53326">MESTTATVGIDNDLRGWIMCIVSGIACVLGAAIICVDVIVRLFPGKKNFRVQDSNTFLACSLSLSFGVMLFMSLYNMLPEAKQYFIKADLHQQTASLVLMGCFVGGHDEHSLSGSIHADSRKRSSRARSVDKHPEGGPKDPAEEAEETEPMEEDAHATESSPLLTHQSCAPHPDRHGFRRAKSVQVDHTVLYNPKTRNRAATGSRRPSVLQMPKRVMSFMKDTKANCDELGPCYGYSDPCGQECFKHLTTRCNGIPRATTFLRTNTGYAGVSMDRVEEDSEETLSQVSPTHRRSRAQSRGSRPPNDQECDSIFSDDVEAQHHHHVAENAFLSIGLQTSVAIALHKFPEGFITYATNHANPALGFNVFVALFVHNISEGFALALPLYMALHSRIKAILWSFLLGGLSQPAGAGIAFAWFKLANHTHITPDAVAYGCLFAITSGIMVSVALQLFVESLSLNHNKNLSILFAFLGMTLLGLSNAFTSDVH</sequence>
<comment type="caution">
    <text evidence="1">The sequence shown here is derived from an EMBL/GenBank/DDBJ whole genome shotgun (WGS) entry which is preliminary data.</text>
</comment>
<accession>A0ACC1PDV0</accession>
<gene>
    <name evidence="1" type="ORF">NUW58_g3079</name>
</gene>
<evidence type="ECO:0000313" key="1">
    <source>
        <dbReference type="EMBL" id="KAJ2990189.1"/>
    </source>
</evidence>
<proteinExistence type="predicted"/>